<dbReference type="AlphaFoldDB" id="A0A2A2I2Z4"/>
<gene>
    <name evidence="2" type="ORF">C8D92_101453</name>
    <name evidence="1" type="ORF">CF392_09570</name>
</gene>
<dbReference type="EMBL" id="QEKQ01000001">
    <property type="protein sequence ID" value="PVY79240.1"/>
    <property type="molecule type" value="Genomic_DNA"/>
</dbReference>
<reference evidence="2 4" key="2">
    <citation type="submission" date="2018-04" db="EMBL/GenBank/DDBJ databases">
        <title>Genomic Encyclopedia of Type Strains, Phase IV (KMG-IV): sequencing the most valuable type-strain genomes for metagenomic binning, comparative biology and taxonomic classification.</title>
        <authorList>
            <person name="Goeker M."/>
        </authorList>
    </citation>
    <scope>NUCLEOTIDE SEQUENCE [LARGE SCALE GENOMIC DNA]</scope>
    <source>
        <strain evidence="2 4">DSM 28688</strain>
    </source>
</reference>
<dbReference type="Proteomes" id="UP000218332">
    <property type="component" value="Unassembled WGS sequence"/>
</dbReference>
<dbReference type="EMBL" id="NMPM01000050">
    <property type="protein sequence ID" value="PAV25686.1"/>
    <property type="molecule type" value="Genomic_DNA"/>
</dbReference>
<keyword evidence="3" id="KW-1185">Reference proteome</keyword>
<evidence type="ECO:0000313" key="1">
    <source>
        <dbReference type="EMBL" id="PAV25686.1"/>
    </source>
</evidence>
<accession>A0A2A2I2Z4</accession>
<dbReference type="OrthoDB" id="6366876at2"/>
<dbReference type="Pfam" id="PF20227">
    <property type="entry name" value="DUF6586"/>
    <property type="match status" value="1"/>
</dbReference>
<evidence type="ECO:0008006" key="5">
    <source>
        <dbReference type="Google" id="ProtNLM"/>
    </source>
</evidence>
<evidence type="ECO:0000313" key="2">
    <source>
        <dbReference type="EMBL" id="PVY79240.1"/>
    </source>
</evidence>
<dbReference type="Proteomes" id="UP000245887">
    <property type="component" value="Unassembled WGS sequence"/>
</dbReference>
<proteinExistence type="predicted"/>
<protein>
    <recommendedName>
        <fullName evidence="5">PasA protein</fullName>
    </recommendedName>
</protein>
<sequence>MASEWPSFVRQKVTLASALIDMADEQDVTVRQEAGLQGAVALLRDAQRGLLTLIADFYQKPDQQPQSAAELAECLQQPSPETEELARLEADVGSWWHHIGQLSVRDQRPIARRRPLADRENMIAVSAASEPDRSVTALKDTAEAMLSYLETLVERHAEW</sequence>
<name>A0A2A2I2Z4_9GAMM</name>
<evidence type="ECO:0000313" key="3">
    <source>
        <dbReference type="Proteomes" id="UP000218332"/>
    </source>
</evidence>
<dbReference type="InterPro" id="IPR046493">
    <property type="entry name" value="DUF6586"/>
</dbReference>
<evidence type="ECO:0000313" key="4">
    <source>
        <dbReference type="Proteomes" id="UP000245887"/>
    </source>
</evidence>
<organism evidence="1 3">
    <name type="scientific">Tamilnaduibacter salinus</name>
    <dbReference type="NCBI Taxonomy" id="1484056"/>
    <lineage>
        <taxon>Bacteria</taxon>
        <taxon>Pseudomonadati</taxon>
        <taxon>Pseudomonadota</taxon>
        <taxon>Gammaproteobacteria</taxon>
        <taxon>Pseudomonadales</taxon>
        <taxon>Marinobacteraceae</taxon>
        <taxon>Tamilnaduibacter</taxon>
    </lineage>
</organism>
<dbReference type="RefSeq" id="WP_095611236.1">
    <property type="nucleotide sequence ID" value="NZ_NMPM01000050.1"/>
</dbReference>
<reference evidence="1 3" key="1">
    <citation type="submission" date="2017-07" db="EMBL/GenBank/DDBJ databases">
        <title>Tamlnaduibacter salinus (Mi-7) genome sequencing.</title>
        <authorList>
            <person name="Verma A."/>
            <person name="Krishnamurthi S."/>
        </authorList>
    </citation>
    <scope>NUCLEOTIDE SEQUENCE [LARGE SCALE GENOMIC DNA]</scope>
    <source>
        <strain evidence="1 3">Mi-7</strain>
    </source>
</reference>
<comment type="caution">
    <text evidence="1">The sequence shown here is derived from an EMBL/GenBank/DDBJ whole genome shotgun (WGS) entry which is preliminary data.</text>
</comment>